<reference evidence="3 4" key="1">
    <citation type="submission" date="2023-05" db="EMBL/GenBank/DDBJ databases">
        <title>Glutamicibacter sp. B1, complete genome.</title>
        <authorList>
            <person name="Long Y.H."/>
            <person name="Fang T."/>
            <person name="Li X.Y."/>
        </authorList>
    </citation>
    <scope>NUCLEOTIDE SEQUENCE [LARGE SCALE GENOMIC DNA]</scope>
    <source>
        <strain evidence="3 4">B1</strain>
    </source>
</reference>
<feature type="domain" description="Histone acetyltransferase Rv0428c-like SH3" evidence="2">
    <location>
        <begin position="8"/>
        <end position="58"/>
    </location>
</feature>
<feature type="region of interest" description="Disordered" evidence="1">
    <location>
        <begin position="59"/>
        <end position="81"/>
    </location>
</feature>
<dbReference type="Pfam" id="PF24551">
    <property type="entry name" value="SH3_Rv0428c"/>
    <property type="match status" value="1"/>
</dbReference>
<dbReference type="RefSeq" id="WP_345469923.1">
    <property type="nucleotide sequence ID" value="NZ_CP125942.1"/>
</dbReference>
<sequence>MLSFGDVTPGERIVVRYRLTMEAKTSGERFSDALGELQEVTDNSITVQTRSELLTIPRSSITHAKKVPPAPERRRARAPRN</sequence>
<dbReference type="Proteomes" id="UP001486888">
    <property type="component" value="Chromosome"/>
</dbReference>
<evidence type="ECO:0000313" key="4">
    <source>
        <dbReference type="Proteomes" id="UP001486888"/>
    </source>
</evidence>
<evidence type="ECO:0000256" key="1">
    <source>
        <dbReference type="SAM" id="MobiDB-lite"/>
    </source>
</evidence>
<evidence type="ECO:0000259" key="2">
    <source>
        <dbReference type="Pfam" id="PF24551"/>
    </source>
</evidence>
<gene>
    <name evidence="3" type="ORF">QMQ05_10750</name>
</gene>
<protein>
    <recommendedName>
        <fullName evidence="2">Histone acetyltransferase Rv0428c-like SH3 domain-containing protein</fullName>
    </recommendedName>
</protein>
<evidence type="ECO:0000313" key="3">
    <source>
        <dbReference type="EMBL" id="XAO44835.1"/>
    </source>
</evidence>
<dbReference type="KEGG" id="gey:QMQ05_10750"/>
<accession>A0AAU6WA51</accession>
<organism evidence="3 4">
    <name type="scientific">Glutamicibacter ectropisis</name>
    <dbReference type="NCBI Taxonomy" id="3046593"/>
    <lineage>
        <taxon>Bacteria</taxon>
        <taxon>Bacillati</taxon>
        <taxon>Actinomycetota</taxon>
        <taxon>Actinomycetes</taxon>
        <taxon>Micrococcales</taxon>
        <taxon>Micrococcaceae</taxon>
        <taxon>Glutamicibacter</taxon>
    </lineage>
</organism>
<dbReference type="EMBL" id="CP125942">
    <property type="protein sequence ID" value="XAO44835.1"/>
    <property type="molecule type" value="Genomic_DNA"/>
</dbReference>
<proteinExistence type="predicted"/>
<name>A0AAU6WA51_9MICC</name>
<dbReference type="InterPro" id="IPR056934">
    <property type="entry name" value="SH3_Rv0428c"/>
</dbReference>
<dbReference type="AlphaFoldDB" id="A0AAU6WA51"/>
<keyword evidence="4" id="KW-1185">Reference proteome</keyword>